<dbReference type="InterPro" id="IPR000627">
    <property type="entry name" value="Intradiol_dOase_C"/>
</dbReference>
<reference evidence="2 3" key="1">
    <citation type="submission" date="2018-09" db="EMBL/GenBank/DDBJ databases">
        <title>Genomic Encyclopedia of Type Strains, Phase III (KMG-III): the genomes of soil and plant-associated and newly described type strains.</title>
        <authorList>
            <person name="Whitman W."/>
        </authorList>
    </citation>
    <scope>NUCLEOTIDE SEQUENCE [LARGE SCALE GENOMIC DNA]</scope>
    <source>
        <strain evidence="2 3">CECT 7938</strain>
    </source>
</reference>
<dbReference type="PANTHER" id="PTHR34315:SF1">
    <property type="entry name" value="INTRADIOL RING-CLEAVAGE DIOXYGENASES DOMAIN-CONTAINING PROTEIN-RELATED"/>
    <property type="match status" value="1"/>
</dbReference>
<dbReference type="Proteomes" id="UP000286246">
    <property type="component" value="Unassembled WGS sequence"/>
</dbReference>
<protein>
    <submittedName>
        <fullName evidence="2">Protocatechuate 3,4-dioxygenase beta subunit</fullName>
    </submittedName>
</protein>
<name>A0A420BHW3_SPHD1</name>
<dbReference type="PANTHER" id="PTHR34315">
    <property type="match status" value="1"/>
</dbReference>
<organism evidence="2 3">
    <name type="scientific">Sphingobacterium detergens</name>
    <dbReference type="NCBI Taxonomy" id="1145106"/>
    <lineage>
        <taxon>Bacteria</taxon>
        <taxon>Pseudomonadati</taxon>
        <taxon>Bacteroidota</taxon>
        <taxon>Sphingobacteriia</taxon>
        <taxon>Sphingobacteriales</taxon>
        <taxon>Sphingobacteriaceae</taxon>
        <taxon>Sphingobacterium</taxon>
    </lineage>
</organism>
<dbReference type="GO" id="GO:0008199">
    <property type="term" value="F:ferric iron binding"/>
    <property type="evidence" value="ECO:0007669"/>
    <property type="project" value="InterPro"/>
</dbReference>
<dbReference type="OrthoDB" id="9800887at2"/>
<keyword evidence="3" id="KW-1185">Reference proteome</keyword>
<keyword evidence="2" id="KW-0223">Dioxygenase</keyword>
<dbReference type="RefSeq" id="WP_120257991.1">
    <property type="nucleotide sequence ID" value="NZ_RAPY01000001.1"/>
</dbReference>
<evidence type="ECO:0000313" key="2">
    <source>
        <dbReference type="EMBL" id="RKE56302.1"/>
    </source>
</evidence>
<dbReference type="InterPro" id="IPR015889">
    <property type="entry name" value="Intradiol_dOase_core"/>
</dbReference>
<sequence length="226" mass="24991">MKRGQFIKSLSAFAFSTPLIWSIACSKDKGEPSDIRPEDGCLSTPAETAGPFPTKTPNSFIRSDIRKKDGFGTHMNAEIKIQNLQKNCIPMENAVVDIWHCDINGDYSQYGSGDNDNWFRGRQITDKDGKVNFDTIFPGWYPGRAVHIHVHIYDRTGNSLLITQIAFQDNLAASVYTNGRQFGYQGLSGYTYNNADSIFRDGAGSQVASVTGSLETGFKLTITLNV</sequence>
<keyword evidence="2" id="KW-0560">Oxidoreductase</keyword>
<proteinExistence type="predicted"/>
<dbReference type="PROSITE" id="PS51257">
    <property type="entry name" value="PROKAR_LIPOPROTEIN"/>
    <property type="match status" value="1"/>
</dbReference>
<evidence type="ECO:0000313" key="3">
    <source>
        <dbReference type="Proteomes" id="UP000286246"/>
    </source>
</evidence>
<gene>
    <name evidence="2" type="ORF">DFQ12_1159</name>
</gene>
<feature type="domain" description="Intradiol ring-cleavage dioxygenases" evidence="1">
    <location>
        <begin position="81"/>
        <end position="168"/>
    </location>
</feature>
<dbReference type="GO" id="GO:0016702">
    <property type="term" value="F:oxidoreductase activity, acting on single donors with incorporation of molecular oxygen, incorporation of two atoms of oxygen"/>
    <property type="evidence" value="ECO:0007669"/>
    <property type="project" value="InterPro"/>
</dbReference>
<dbReference type="SUPFAM" id="SSF49482">
    <property type="entry name" value="Aromatic compound dioxygenase"/>
    <property type="match status" value="1"/>
</dbReference>
<dbReference type="EMBL" id="RAPY01000001">
    <property type="protein sequence ID" value="RKE56302.1"/>
    <property type="molecule type" value="Genomic_DNA"/>
</dbReference>
<accession>A0A420BHW3</accession>
<dbReference type="Pfam" id="PF00775">
    <property type="entry name" value="Dioxygenase_C"/>
    <property type="match status" value="1"/>
</dbReference>
<dbReference type="AlphaFoldDB" id="A0A420BHW3"/>
<comment type="caution">
    <text evidence="2">The sequence shown here is derived from an EMBL/GenBank/DDBJ whole genome shotgun (WGS) entry which is preliminary data.</text>
</comment>
<dbReference type="Gene3D" id="2.60.130.10">
    <property type="entry name" value="Aromatic compound dioxygenase"/>
    <property type="match status" value="1"/>
</dbReference>
<evidence type="ECO:0000259" key="1">
    <source>
        <dbReference type="Pfam" id="PF00775"/>
    </source>
</evidence>